<proteinExistence type="inferred from homology"/>
<evidence type="ECO:0000256" key="5">
    <source>
        <dbReference type="ARBA" id="ARBA00022741"/>
    </source>
</evidence>
<feature type="domain" description="Helicase ATP-binding" evidence="20">
    <location>
        <begin position="1146"/>
        <end position="1311"/>
    </location>
</feature>
<gene>
    <name evidence="22" type="ORF">CTheo_2771</name>
</gene>
<evidence type="ECO:0000259" key="20">
    <source>
        <dbReference type="PROSITE" id="PS51192"/>
    </source>
</evidence>
<evidence type="ECO:0000256" key="11">
    <source>
        <dbReference type="ARBA" id="ARBA00023125"/>
    </source>
</evidence>
<dbReference type="SMART" id="SM00487">
    <property type="entry name" value="DEXDc"/>
    <property type="match status" value="1"/>
</dbReference>
<feature type="region of interest" description="Disordered" evidence="19">
    <location>
        <begin position="329"/>
        <end position="352"/>
    </location>
</feature>
<dbReference type="InterPro" id="IPR002464">
    <property type="entry name" value="DNA/RNA_helicase_DEAH_CS"/>
</dbReference>
<keyword evidence="23" id="KW-1185">Reference proteome</keyword>
<evidence type="ECO:0000256" key="13">
    <source>
        <dbReference type="ARBA" id="ARBA00023163"/>
    </source>
</evidence>
<evidence type="ECO:0000259" key="21">
    <source>
        <dbReference type="PROSITE" id="PS51194"/>
    </source>
</evidence>
<evidence type="ECO:0000256" key="17">
    <source>
        <dbReference type="ARBA" id="ARBA00047995"/>
    </source>
</evidence>
<feature type="region of interest" description="Disordered" evidence="19">
    <location>
        <begin position="402"/>
        <end position="429"/>
    </location>
</feature>
<feature type="region of interest" description="Disordered" evidence="19">
    <location>
        <begin position="120"/>
        <end position="219"/>
    </location>
</feature>
<dbReference type="InterPro" id="IPR014001">
    <property type="entry name" value="Helicase_ATP-bd"/>
</dbReference>
<evidence type="ECO:0000256" key="8">
    <source>
        <dbReference type="ARBA" id="ARBA00022840"/>
    </source>
</evidence>
<feature type="region of interest" description="Disordered" evidence="19">
    <location>
        <begin position="1078"/>
        <end position="1103"/>
    </location>
</feature>
<feature type="compositionally biased region" description="Acidic residues" evidence="19">
    <location>
        <begin position="847"/>
        <end position="856"/>
    </location>
</feature>
<feature type="compositionally biased region" description="Basic residues" evidence="19">
    <location>
        <begin position="164"/>
        <end position="179"/>
    </location>
</feature>
<evidence type="ECO:0000256" key="9">
    <source>
        <dbReference type="ARBA" id="ARBA00022853"/>
    </source>
</evidence>
<dbReference type="GO" id="GO:0016887">
    <property type="term" value="F:ATP hydrolysis activity"/>
    <property type="evidence" value="ECO:0007669"/>
    <property type="project" value="TreeGrafter"/>
</dbReference>
<dbReference type="InterPro" id="IPR049730">
    <property type="entry name" value="SNF2/RAD54-like_C"/>
</dbReference>
<feature type="region of interest" description="Disordered" evidence="19">
    <location>
        <begin position="1"/>
        <end position="36"/>
    </location>
</feature>
<evidence type="ECO:0000256" key="1">
    <source>
        <dbReference type="ARBA" id="ARBA00004123"/>
    </source>
</evidence>
<keyword evidence="14" id="KW-0539">Nucleus</keyword>
<dbReference type="Proteomes" id="UP000383932">
    <property type="component" value="Unassembled WGS sequence"/>
</dbReference>
<comment type="subcellular location">
    <subcellularLocation>
        <location evidence="1">Nucleus</location>
    </subcellularLocation>
</comment>
<dbReference type="Gene3D" id="3.40.50.10810">
    <property type="entry name" value="Tandem AAA-ATPase domain"/>
    <property type="match status" value="1"/>
</dbReference>
<keyword evidence="8" id="KW-0067">ATP-binding</keyword>
<dbReference type="PROSITE" id="PS51194">
    <property type="entry name" value="HELICASE_CTER"/>
    <property type="match status" value="1"/>
</dbReference>
<dbReference type="OrthoDB" id="372624at2759"/>
<evidence type="ECO:0000256" key="6">
    <source>
        <dbReference type="ARBA" id="ARBA00022801"/>
    </source>
</evidence>
<comment type="catalytic activity">
    <reaction evidence="17">
        <text>ATP + H2O = ADP + phosphate + H(+)</text>
        <dbReference type="Rhea" id="RHEA:13065"/>
        <dbReference type="ChEBI" id="CHEBI:15377"/>
        <dbReference type="ChEBI" id="CHEBI:15378"/>
        <dbReference type="ChEBI" id="CHEBI:30616"/>
        <dbReference type="ChEBI" id="CHEBI:43474"/>
        <dbReference type="ChEBI" id="CHEBI:456216"/>
        <dbReference type="EC" id="3.6.4.12"/>
    </reaction>
</comment>
<keyword evidence="9" id="KW-0156">Chromatin regulator</keyword>
<keyword evidence="12" id="KW-0010">Activator</keyword>
<evidence type="ECO:0000256" key="19">
    <source>
        <dbReference type="SAM" id="MobiDB-lite"/>
    </source>
</evidence>
<dbReference type="FunFam" id="3.40.50.10810:FF:000051">
    <property type="entry name" value="Helicase SWR1"/>
    <property type="match status" value="1"/>
</dbReference>
<evidence type="ECO:0000256" key="16">
    <source>
        <dbReference type="ARBA" id="ARBA00040599"/>
    </source>
</evidence>
<dbReference type="PANTHER" id="PTHR45685:SF1">
    <property type="entry name" value="HELICASE SRCAP"/>
    <property type="match status" value="1"/>
</dbReference>
<feature type="compositionally biased region" description="Basic and acidic residues" evidence="19">
    <location>
        <begin position="831"/>
        <end position="846"/>
    </location>
</feature>
<feature type="region of interest" description="Disordered" evidence="19">
    <location>
        <begin position="232"/>
        <end position="256"/>
    </location>
</feature>
<comment type="subunit">
    <text evidence="3">Component of the SWR1 chromatin-remodeling complex.</text>
</comment>
<dbReference type="GO" id="GO:0006338">
    <property type="term" value="P:chromatin remodeling"/>
    <property type="evidence" value="ECO:0007669"/>
    <property type="project" value="TreeGrafter"/>
</dbReference>
<dbReference type="InterPro" id="IPR000330">
    <property type="entry name" value="SNF2_N"/>
</dbReference>
<evidence type="ECO:0000256" key="14">
    <source>
        <dbReference type="ARBA" id="ARBA00023242"/>
    </source>
</evidence>
<evidence type="ECO:0000256" key="3">
    <source>
        <dbReference type="ARBA" id="ARBA00011826"/>
    </source>
</evidence>
<feature type="compositionally biased region" description="Polar residues" evidence="19">
    <location>
        <begin position="19"/>
        <end position="29"/>
    </location>
</feature>
<feature type="compositionally biased region" description="Acidic residues" evidence="19">
    <location>
        <begin position="404"/>
        <end position="419"/>
    </location>
</feature>
<dbReference type="GO" id="GO:0005524">
    <property type="term" value="F:ATP binding"/>
    <property type="evidence" value="ECO:0007669"/>
    <property type="project" value="UniProtKB-KW"/>
</dbReference>
<dbReference type="CDD" id="cd18793">
    <property type="entry name" value="SF2_C_SNF"/>
    <property type="match status" value="1"/>
</dbReference>
<sequence length="1929" mass="213536">MSELNLSHRRRVVEPASRASISAQRTSRTAAGMSEDELTQRRAYLVRQKKRELDEAYDTHDSLLRELFHLHKFVTLIGHQIAKQEKSEVWEEFRKPYDLWDTTAAGPSSRRTRRAINERRASLIGSSPQAPAPANKRKSSDVAPSKTSVPNSSFSPTSVLLAPKRSRGAPRSCKAKVVKSKSFTDPFTPARGGINPLKRPYPQDTDQDNEEDKPRGSPTMEYISERVSGLSVDSDFPHKRKQKHIQPPVTPTTAFPPSPDVPPPFSPAYPESPPTATPLPKRIRLIVKPPPPPPIATHPAQLARPAAFGGSLSRLLSSFALLEEGDENDMVEGGSITDPGIRGPGEVTPTTNGNVVKPKIGMSWDEFEESVKAETEIWRRIREVKAQGGLTCMRGWEIVRGGEEEPEEVEEEGTVDEQADGGVDTSPGEGMVEQREQEAAQIQLLADKDEGFAPVAEDQTELETAPPRGTNIDAQEAVADTLGSKSITLVEGGLSSGDGDQLRPAERHIESALGLISRALDLTAVSNSVLGPPVDTREHNPEAGLVRATDDQVESSWCSEPTHANTEGTETAKPTGLSTEYAPTELGLALRAGTSTPRATATAVPTQPPTLGLLALNPAEITTITPPSTVPLPLPPLPFLPPSYYEKLVAAIPAHARQVKTAPLTLRHRSATLIARHWERLQGAADRLAAAEERRVKAGAKALARGVVSKAWKDAVAVIRARLREQEEAEQAREGRKHLAAILEQSSALLETQQEDLGLGRRHLKGRSRSMSSGALQSRSRSRSSQIEERTESGEDGDEGGDGESVGSGGTEVELEEGGVSEMLLGLGSRDASEGDRVSNGETREMEADEEENSDVDVGDRVDLAAFRIDSVPAMEDGQGEPDPNETIALSDIFDIGASGDYDMSIELELRSPEVMDVISAAGSDVMSLVEVADAPQGQLSDHSMEDEQPPDIDTRVPDIINGHATVIRAQTPPITNGHYHAPTASVPSTPRSVAAGLISVNSTVPTPSGVRKLTLKLKSPGPTSKESTTRRSSRCASVSRSGPAEDTDSELDGLAQDAEMPLEELMKKYGYVGINEVGADQSSTPHEPDSDDEDEAEDEAEDAKAAGALLGLENMTTLQESGVRPPFLLRGILRPYQQAGLEWLVSGYVRGNNGILADEMGLGKTIQTIALLAHLACDRGIWGPHLIIVPTSVILNWEMEFKKFLPGFKVLSYYGSIKERKERRVGWNTEHSFNVVVTSYQLVLADQAIFRRKRWHYMILDEAHNIKNFKSQRWATLFSFNSERRLLLTGTPLQNNITELWSLLYFVQPDTANKQQFEDWFLETMRHAVETGNTMDEQTRDTIDKLHTVLRPYILRRLKCDVEQQLPAKHEHIVYCRLSKRQRYLYDEFMSRAQTKETLAGGNFLSIVNCLMQLRKVCNHPDLFEVRPILTSFAIPSGRSAVVDYEIKELLVRRRLLKQFDDDGFDVDNHSFDIITNAAESTIVSEQRAALNPSQIFPTLAIPGEPPPKDLRTIAGNNQWVEYQRLIETKQRHQQITYINTRRNTRLPILGAEKLSLVRSLVDPLVPTDVLEQRRPNPDTKFGVARMIKSYAQREEMMGDVIDRFAFATPNVVALDVPRLSLAPIAPPNFSGHVTINPTIQHAFSQPEFDILHRASVKLQIAFPDSSLLQYDCGKLQELDALLREKHAGGHRILIFTQMTRVLDILEIFLNFHGYRYLRLDGSTKIEQRQVVTERFNVDNRIFAFIASSRSGGVGINLTGADTVIFYDSDYNPSMDRQCEDRAHRIGQTREVSIYRFISKHTVEEAMLRKANQKRLLDDIVIQQGEFDWRQVMVDDVRMERALAEVEDKVDADAAKMATGEEQRMDWNDFGSGDKDGAEGGTRSGGWTPQVAEIGPSAQDPEEDEDEGLKPIERYMLRVVENDWDFFC</sequence>
<comment type="similarity">
    <text evidence="2">Belongs to the SNF2/RAD54 helicase family. SWR1 subfamily.</text>
</comment>
<protein>
    <recommendedName>
        <fullName evidence="16">Helicase SWR1</fullName>
        <ecNumber evidence="4">3.6.4.12</ecNumber>
    </recommendedName>
    <alternativeName>
        <fullName evidence="18">Helicase swr1</fullName>
    </alternativeName>
</protein>
<feature type="region of interest" description="Disordered" evidence="19">
    <location>
        <begin position="1002"/>
        <end position="1053"/>
    </location>
</feature>
<evidence type="ECO:0000256" key="12">
    <source>
        <dbReference type="ARBA" id="ARBA00023159"/>
    </source>
</evidence>
<dbReference type="Pfam" id="PF00271">
    <property type="entry name" value="Helicase_C"/>
    <property type="match status" value="1"/>
</dbReference>
<dbReference type="Gene3D" id="3.40.50.300">
    <property type="entry name" value="P-loop containing nucleotide triphosphate hydrolases"/>
    <property type="match status" value="1"/>
</dbReference>
<feature type="compositionally biased region" description="Low complexity" evidence="19">
    <location>
        <begin position="820"/>
        <end position="829"/>
    </location>
</feature>
<dbReference type="PANTHER" id="PTHR45685">
    <property type="entry name" value="HELICASE SRCAP-RELATED"/>
    <property type="match status" value="1"/>
</dbReference>
<feature type="compositionally biased region" description="Low complexity" evidence="19">
    <location>
        <begin position="769"/>
        <end position="785"/>
    </location>
</feature>
<dbReference type="PROSITE" id="PS00690">
    <property type="entry name" value="DEAH_ATP_HELICASE"/>
    <property type="match status" value="1"/>
</dbReference>
<dbReference type="PROSITE" id="PS51192">
    <property type="entry name" value="HELICASE_ATP_BIND_1"/>
    <property type="match status" value="1"/>
</dbReference>
<keyword evidence="11" id="KW-0238">DNA-binding</keyword>
<evidence type="ECO:0000256" key="18">
    <source>
        <dbReference type="ARBA" id="ARBA00074297"/>
    </source>
</evidence>
<organism evidence="22 23">
    <name type="scientific">Ceratobasidium theobromae</name>
    <dbReference type="NCBI Taxonomy" id="1582974"/>
    <lineage>
        <taxon>Eukaryota</taxon>
        <taxon>Fungi</taxon>
        <taxon>Dikarya</taxon>
        <taxon>Basidiomycota</taxon>
        <taxon>Agaricomycotina</taxon>
        <taxon>Agaricomycetes</taxon>
        <taxon>Cantharellales</taxon>
        <taxon>Ceratobasidiaceae</taxon>
        <taxon>Ceratobasidium</taxon>
    </lineage>
</organism>
<dbReference type="SUPFAM" id="SSF52540">
    <property type="entry name" value="P-loop containing nucleoside triphosphate hydrolases"/>
    <property type="match status" value="2"/>
</dbReference>
<dbReference type="InterPro" id="IPR027417">
    <property type="entry name" value="P-loop_NTPase"/>
</dbReference>
<feature type="compositionally biased region" description="Polar residues" evidence="19">
    <location>
        <begin position="145"/>
        <end position="158"/>
    </location>
</feature>
<evidence type="ECO:0000313" key="22">
    <source>
        <dbReference type="EMBL" id="KAB5593802.1"/>
    </source>
</evidence>
<keyword evidence="5" id="KW-0547">Nucleotide-binding</keyword>
<feature type="region of interest" description="Disordered" evidence="19">
    <location>
        <begin position="1859"/>
        <end position="1911"/>
    </location>
</feature>
<evidence type="ECO:0000256" key="15">
    <source>
        <dbReference type="ARBA" id="ARBA00037570"/>
    </source>
</evidence>
<dbReference type="Gene3D" id="1.20.120.850">
    <property type="entry name" value="SWI2/SNF2 ATPases, N-terminal domain"/>
    <property type="match status" value="1"/>
</dbReference>
<comment type="caution">
    <text evidence="22">The sequence shown here is derived from an EMBL/GenBank/DDBJ whole genome shotgun (WGS) entry which is preliminary data.</text>
</comment>
<reference evidence="22 23" key="1">
    <citation type="journal article" date="2019" name="Fungal Biol. Biotechnol.">
        <title>Draft genome sequence of fastidious pathogen Ceratobasidium theobromae, which causes vascular-streak dieback in Theobroma cacao.</title>
        <authorList>
            <person name="Ali S.S."/>
            <person name="Asman A."/>
            <person name="Shao J."/>
            <person name="Firmansyah A.P."/>
            <person name="Susilo A.W."/>
            <person name="Rosmana A."/>
            <person name="McMahon P."/>
            <person name="Junaid M."/>
            <person name="Guest D."/>
            <person name="Kheng T.Y."/>
            <person name="Meinhardt L.W."/>
            <person name="Bailey B.A."/>
        </authorList>
    </citation>
    <scope>NUCLEOTIDE SEQUENCE [LARGE SCALE GENOMIC DNA]</scope>
    <source>
        <strain evidence="22 23">CT2</strain>
    </source>
</reference>
<evidence type="ECO:0000256" key="2">
    <source>
        <dbReference type="ARBA" id="ARBA00009220"/>
    </source>
</evidence>
<evidence type="ECO:0000256" key="4">
    <source>
        <dbReference type="ARBA" id="ARBA00012551"/>
    </source>
</evidence>
<name>A0A5N5QPV7_9AGAM</name>
<keyword evidence="6" id="KW-0378">Hydrolase</keyword>
<feature type="compositionally biased region" description="Polar residues" evidence="19">
    <location>
        <begin position="554"/>
        <end position="569"/>
    </location>
</feature>
<evidence type="ECO:0000256" key="10">
    <source>
        <dbReference type="ARBA" id="ARBA00023015"/>
    </source>
</evidence>
<keyword evidence="7 22" id="KW-0347">Helicase</keyword>
<feature type="domain" description="Helicase C-terminal" evidence="21">
    <location>
        <begin position="1676"/>
        <end position="1834"/>
    </location>
</feature>
<dbReference type="GO" id="GO:0042393">
    <property type="term" value="F:histone binding"/>
    <property type="evidence" value="ECO:0007669"/>
    <property type="project" value="TreeGrafter"/>
</dbReference>
<keyword evidence="10" id="KW-0805">Transcription regulation</keyword>
<comment type="function">
    <text evidence="15">Catalytic component of the SWR1 complex which mediates the ATP-dependent exchange of histone H2A for the H2A variant HZT1 leading to transcriptional regulation of selected genes by chromatin remodeling.</text>
</comment>
<dbReference type="InterPro" id="IPR038718">
    <property type="entry name" value="SNF2-like_sf"/>
</dbReference>
<dbReference type="GO" id="GO:0003678">
    <property type="term" value="F:DNA helicase activity"/>
    <property type="evidence" value="ECO:0007669"/>
    <property type="project" value="UniProtKB-EC"/>
</dbReference>
<dbReference type="InterPro" id="IPR050520">
    <property type="entry name" value="INO80/SWR1_helicase"/>
</dbReference>
<dbReference type="Pfam" id="PF00176">
    <property type="entry name" value="SNF2-rel_dom"/>
    <property type="match status" value="1"/>
</dbReference>
<dbReference type="SMART" id="SM00490">
    <property type="entry name" value="HELICc"/>
    <property type="match status" value="1"/>
</dbReference>
<dbReference type="GO" id="GO:0003677">
    <property type="term" value="F:DNA binding"/>
    <property type="evidence" value="ECO:0007669"/>
    <property type="project" value="UniProtKB-KW"/>
</dbReference>
<keyword evidence="13" id="KW-0804">Transcription</keyword>
<feature type="region of interest" description="Disordered" evidence="19">
    <location>
        <begin position="759"/>
        <end position="856"/>
    </location>
</feature>
<feature type="compositionally biased region" description="Acidic residues" evidence="19">
    <location>
        <begin position="1090"/>
        <end position="1102"/>
    </location>
</feature>
<feature type="region of interest" description="Disordered" evidence="19">
    <location>
        <begin position="550"/>
        <end position="577"/>
    </location>
</feature>
<dbReference type="InterPro" id="IPR001650">
    <property type="entry name" value="Helicase_C-like"/>
</dbReference>
<evidence type="ECO:0000313" key="23">
    <source>
        <dbReference type="Proteomes" id="UP000383932"/>
    </source>
</evidence>
<evidence type="ECO:0000256" key="7">
    <source>
        <dbReference type="ARBA" id="ARBA00022806"/>
    </source>
</evidence>
<dbReference type="EC" id="3.6.4.12" evidence="4"/>
<feature type="compositionally biased region" description="Basic and acidic residues" evidence="19">
    <location>
        <begin position="1859"/>
        <end position="1879"/>
    </location>
</feature>
<accession>A0A5N5QPV7</accession>
<dbReference type="GO" id="GO:0000812">
    <property type="term" value="C:Swr1 complex"/>
    <property type="evidence" value="ECO:0007669"/>
    <property type="project" value="TreeGrafter"/>
</dbReference>
<dbReference type="EMBL" id="SSOP01000030">
    <property type="protein sequence ID" value="KAB5593802.1"/>
    <property type="molecule type" value="Genomic_DNA"/>
</dbReference>